<feature type="chain" id="PRO_5005450968" evidence="1">
    <location>
        <begin position="20"/>
        <end position="79"/>
    </location>
</feature>
<accession>A0A0K0LCJ6</accession>
<evidence type="ECO:0000256" key="1">
    <source>
        <dbReference type="SAM" id="SignalP"/>
    </source>
</evidence>
<keyword evidence="1" id="KW-0732">Signal</keyword>
<evidence type="ECO:0000313" key="2">
    <source>
        <dbReference type="EMBL" id="AIX87723.1"/>
    </source>
</evidence>
<organism evidence="2">
    <name type="scientific">Androctonus bicolor</name>
    <dbReference type="NCBI Taxonomy" id="748906"/>
    <lineage>
        <taxon>Eukaryota</taxon>
        <taxon>Metazoa</taxon>
        <taxon>Ecdysozoa</taxon>
        <taxon>Arthropoda</taxon>
        <taxon>Chelicerata</taxon>
        <taxon>Arachnida</taxon>
        <taxon>Scorpiones</taxon>
        <taxon>Buthida</taxon>
        <taxon>Buthoidea</taxon>
        <taxon>Buthidae</taxon>
        <taxon>Androctonus</taxon>
    </lineage>
</organism>
<reference evidence="2" key="1">
    <citation type="journal article" date="2015" name="J. Proteomics">
        <title>Unique diversity of the venom peptides from the scorpion Androctonus bicolor revealed by transcriptomic and proteomic analysis.</title>
        <authorList>
            <person name="Zhang L."/>
            <person name="Shi W."/>
            <person name="Zeng X.C."/>
            <person name="Ge F."/>
            <person name="Yang M."/>
            <person name="Nie Y."/>
            <person name="Bao A."/>
            <person name="Wu S."/>
            <person name="E G."/>
        </authorList>
    </citation>
    <scope>NUCLEOTIDE SEQUENCE</scope>
</reference>
<dbReference type="AlphaFoldDB" id="A0A0K0LCJ6"/>
<sequence>MMKAIVVVFLLFAICSVYGGYDGAVTSMKNGANSGAQAGGAAGSAMSQGGADAASDMIGAGAAAANIPVGAAEGGFGRK</sequence>
<name>A0A0K0LCJ6_9SCOR</name>
<proteinExistence type="evidence at transcript level"/>
<feature type="signal peptide" evidence="1">
    <location>
        <begin position="1"/>
        <end position="19"/>
    </location>
</feature>
<dbReference type="EMBL" id="KJ787523">
    <property type="protein sequence ID" value="AIX87723.1"/>
    <property type="molecule type" value="mRNA"/>
</dbReference>
<protein>
    <submittedName>
        <fullName evidence="2">Orphan peptide AbOp-4</fullName>
    </submittedName>
</protein>